<dbReference type="InterPro" id="IPR000421">
    <property type="entry name" value="FA58C"/>
</dbReference>
<evidence type="ECO:0000256" key="1">
    <source>
        <dbReference type="ARBA" id="ARBA00023157"/>
    </source>
</evidence>
<dbReference type="GeneID" id="110975700"/>
<dbReference type="OrthoDB" id="10067267at2759"/>
<dbReference type="Proteomes" id="UP000694845">
    <property type="component" value="Unplaced"/>
</dbReference>
<organism evidence="3 4">
    <name type="scientific">Acanthaster planci</name>
    <name type="common">Crown-of-thorns starfish</name>
    <dbReference type="NCBI Taxonomy" id="133434"/>
    <lineage>
        <taxon>Eukaryota</taxon>
        <taxon>Metazoa</taxon>
        <taxon>Echinodermata</taxon>
        <taxon>Eleutherozoa</taxon>
        <taxon>Asterozoa</taxon>
        <taxon>Asteroidea</taxon>
        <taxon>Valvatacea</taxon>
        <taxon>Valvatida</taxon>
        <taxon>Acanthasteridae</taxon>
        <taxon>Acanthaster</taxon>
    </lineage>
</organism>
<evidence type="ECO:0000313" key="3">
    <source>
        <dbReference type="Proteomes" id="UP000694845"/>
    </source>
</evidence>
<gene>
    <name evidence="4" type="primary">LOC110975700</name>
</gene>
<dbReference type="SUPFAM" id="SSF49785">
    <property type="entry name" value="Galactose-binding domain-like"/>
    <property type="match status" value="1"/>
</dbReference>
<dbReference type="PROSITE" id="PS50022">
    <property type="entry name" value="FA58C_3"/>
    <property type="match status" value="1"/>
</dbReference>
<dbReference type="OMA" id="ARYICIR"/>
<name>A0A8B7XV30_ACAPL</name>
<dbReference type="AlphaFoldDB" id="A0A8B7XV30"/>
<dbReference type="RefSeq" id="XP_022084097.1">
    <property type="nucleotide sequence ID" value="XM_022228405.1"/>
</dbReference>
<reference evidence="4" key="1">
    <citation type="submission" date="2025-08" db="UniProtKB">
        <authorList>
            <consortium name="RefSeq"/>
        </authorList>
    </citation>
    <scope>IDENTIFICATION</scope>
</reference>
<dbReference type="Pfam" id="PF00754">
    <property type="entry name" value="F5_F8_type_C"/>
    <property type="match status" value="1"/>
</dbReference>
<dbReference type="SMART" id="SM00231">
    <property type="entry name" value="FA58C"/>
    <property type="match status" value="1"/>
</dbReference>
<proteinExistence type="predicted"/>
<evidence type="ECO:0000259" key="2">
    <source>
        <dbReference type="PROSITE" id="PS50022"/>
    </source>
</evidence>
<keyword evidence="3" id="KW-1185">Reference proteome</keyword>
<dbReference type="CDD" id="cd00057">
    <property type="entry name" value="FA58C"/>
    <property type="match status" value="1"/>
</dbReference>
<dbReference type="PANTHER" id="PTHR24543">
    <property type="entry name" value="MULTICOPPER OXIDASE-RELATED"/>
    <property type="match status" value="1"/>
</dbReference>
<feature type="domain" description="F5/8 type C" evidence="2">
    <location>
        <begin position="55"/>
        <end position="199"/>
    </location>
</feature>
<protein>
    <submittedName>
        <fullName evidence="4">Lactadherin-like</fullName>
    </submittedName>
</protein>
<dbReference type="KEGG" id="aplc:110975700"/>
<accession>A0A8B7XV30</accession>
<dbReference type="FunFam" id="2.60.120.260:FF:000002">
    <property type="entry name" value="Coagulation factor VIII"/>
    <property type="match status" value="1"/>
</dbReference>
<dbReference type="InterPro" id="IPR008979">
    <property type="entry name" value="Galactose-bd-like_sf"/>
</dbReference>
<keyword evidence="1" id="KW-1015">Disulfide bond</keyword>
<dbReference type="Gene3D" id="2.60.120.260">
    <property type="entry name" value="Galactose-binding domain-like"/>
    <property type="match status" value="1"/>
</dbReference>
<sequence>MPDPNKSGAKRWFPQSDDPSCNCQDLRLLKRLAKESSYEEEFYKPPWKTTAKEVCRDPLGMESGAIPTISLSVSQAGRVGYGKERSRLNINGAWCPDPINTNQWIRVDLGNKITVSGLITQGRHFSNVWTKSYRVQYSADGVNWNYITASGGPKVFQGNTDNESQVTVLFPEPLQTRYVQIEPQSWQRYICIRFELLGCRA</sequence>
<evidence type="ECO:0000313" key="4">
    <source>
        <dbReference type="RefSeq" id="XP_022084097.1"/>
    </source>
</evidence>